<name>A0A1X7PXU8_9HYPH</name>
<evidence type="ECO:0000313" key="4">
    <source>
        <dbReference type="Proteomes" id="UP000193083"/>
    </source>
</evidence>
<evidence type="ECO:0000256" key="1">
    <source>
        <dbReference type="SAM" id="Phobius"/>
    </source>
</evidence>
<dbReference type="AlphaFoldDB" id="A0A1X7PXU8"/>
<keyword evidence="1" id="KW-0812">Transmembrane</keyword>
<proteinExistence type="predicted"/>
<evidence type="ECO:0000259" key="2">
    <source>
        <dbReference type="Pfam" id="PF07331"/>
    </source>
</evidence>
<feature type="transmembrane region" description="Helical" evidence="1">
    <location>
        <begin position="86"/>
        <end position="109"/>
    </location>
</feature>
<feature type="transmembrane region" description="Helical" evidence="1">
    <location>
        <begin position="121"/>
        <end position="140"/>
    </location>
</feature>
<dbReference type="Proteomes" id="UP000193083">
    <property type="component" value="Unassembled WGS sequence"/>
</dbReference>
<feature type="domain" description="DUF1468" evidence="2">
    <location>
        <begin position="10"/>
        <end position="144"/>
    </location>
</feature>
<accession>A0A1X7PXU8</accession>
<keyword evidence="4" id="KW-1185">Reference proteome</keyword>
<dbReference type="EMBL" id="FXBL01000004">
    <property type="protein sequence ID" value="SMH57011.1"/>
    <property type="molecule type" value="Genomic_DNA"/>
</dbReference>
<dbReference type="InterPro" id="IPR009936">
    <property type="entry name" value="DUF1468"/>
</dbReference>
<dbReference type="RefSeq" id="WP_085467219.1">
    <property type="nucleotide sequence ID" value="NZ_FXBL01000004.1"/>
</dbReference>
<feature type="transmembrane region" description="Helical" evidence="1">
    <location>
        <begin position="6"/>
        <end position="25"/>
    </location>
</feature>
<sequence>MHIRNRRAFVSGALFLIVAIAYLSIGWDYDPGSAARMGPGYFPRMLGSLLVLLGLAIMIGAIRPGATEEGLDGWDLKSLAWITGSILLFAFLLNAAGLVVALVGLLFVASLASREFTWRGAIVTVIALTALAVLAFYYGLGLQFDLLPSFV</sequence>
<keyword evidence="1" id="KW-0472">Membrane</keyword>
<keyword evidence="1" id="KW-1133">Transmembrane helix</keyword>
<evidence type="ECO:0000313" key="3">
    <source>
        <dbReference type="EMBL" id="SMH57011.1"/>
    </source>
</evidence>
<dbReference type="OrthoDB" id="5186924at2"/>
<protein>
    <submittedName>
        <fullName evidence="3">Tripartite tricarboxylate transporter TctB family protein</fullName>
    </submittedName>
</protein>
<reference evidence="4" key="1">
    <citation type="submission" date="2017-04" db="EMBL/GenBank/DDBJ databases">
        <authorList>
            <person name="Varghese N."/>
            <person name="Submissions S."/>
        </authorList>
    </citation>
    <scope>NUCLEOTIDE SEQUENCE [LARGE SCALE GENOMIC DNA]</scope>
    <source>
        <strain evidence="4">B5P</strain>
    </source>
</reference>
<feature type="transmembrane region" description="Helical" evidence="1">
    <location>
        <begin position="46"/>
        <end position="66"/>
    </location>
</feature>
<organism evidence="3 4">
    <name type="scientific">Mesorhizobium australicum</name>
    <dbReference type="NCBI Taxonomy" id="536018"/>
    <lineage>
        <taxon>Bacteria</taxon>
        <taxon>Pseudomonadati</taxon>
        <taxon>Pseudomonadota</taxon>
        <taxon>Alphaproteobacteria</taxon>
        <taxon>Hyphomicrobiales</taxon>
        <taxon>Phyllobacteriaceae</taxon>
        <taxon>Mesorhizobium</taxon>
    </lineage>
</organism>
<dbReference type="Pfam" id="PF07331">
    <property type="entry name" value="TctB"/>
    <property type="match status" value="1"/>
</dbReference>
<gene>
    <name evidence="3" type="ORF">SAMN02982922_5656</name>
</gene>